<dbReference type="KEGG" id="ptk:EXN22_07645"/>
<evidence type="ECO:0000313" key="1">
    <source>
        <dbReference type="EMBL" id="QBF25577.1"/>
    </source>
</evidence>
<dbReference type="Proteomes" id="UP000291130">
    <property type="component" value="Chromosome"/>
</dbReference>
<keyword evidence="2" id="KW-1185">Reference proteome</keyword>
<accession>A0A411MFK0</accession>
<dbReference type="EMBL" id="CP035952">
    <property type="protein sequence ID" value="QBF25577.1"/>
    <property type="molecule type" value="Genomic_DNA"/>
</dbReference>
<evidence type="ECO:0008006" key="3">
    <source>
        <dbReference type="Google" id="ProtNLM"/>
    </source>
</evidence>
<gene>
    <name evidence="1" type="ORF">EXN22_07645</name>
</gene>
<organism evidence="1 2">
    <name type="scientific">Pseudomonas tructae</name>
    <dbReference type="NCBI Taxonomy" id="2518644"/>
    <lineage>
        <taxon>Bacteria</taxon>
        <taxon>Pseudomonadati</taxon>
        <taxon>Pseudomonadota</taxon>
        <taxon>Gammaproteobacteria</taxon>
        <taxon>Pseudomonadales</taxon>
        <taxon>Pseudomonadaceae</taxon>
        <taxon>Pseudomonas</taxon>
    </lineage>
</organism>
<name>A0A411MFK0_9PSED</name>
<dbReference type="AlphaFoldDB" id="A0A411MFK0"/>
<dbReference type="OrthoDB" id="8596093at2"/>
<reference evidence="1 2" key="1">
    <citation type="submission" date="2019-02" db="EMBL/GenBank/DDBJ databases">
        <title>Complete genome sequence of Pseudomonas sp. SNU WT1 isolated from rainbow trout.</title>
        <authorList>
            <person name="Oh W.T."/>
            <person name="Park S.C."/>
        </authorList>
    </citation>
    <scope>NUCLEOTIDE SEQUENCE [LARGE SCALE GENOMIC DNA]</scope>
    <source>
        <strain evidence="1 2">SNU WT1</strain>
    </source>
</reference>
<dbReference type="Pfam" id="PF02413">
    <property type="entry name" value="Caudo_TAP"/>
    <property type="match status" value="1"/>
</dbReference>
<dbReference type="InterPro" id="IPR003458">
    <property type="entry name" value="Phage_T4_Gp38_tail_assem"/>
</dbReference>
<evidence type="ECO:0000313" key="2">
    <source>
        <dbReference type="Proteomes" id="UP000291130"/>
    </source>
</evidence>
<protein>
    <recommendedName>
        <fullName evidence="3">Tail fiber assembly protein</fullName>
    </recommendedName>
</protein>
<proteinExistence type="predicted"/>
<dbReference type="InterPro" id="IPR051220">
    <property type="entry name" value="TFA_Chaperone"/>
</dbReference>
<dbReference type="RefSeq" id="WP_130263492.1">
    <property type="nucleotide sequence ID" value="NZ_CP035952.1"/>
</dbReference>
<sequence>MTAPTIYHAHPISGEYLSKGIADPDPLDPDNWLIPGFAYLDAPPKVPQWHVAKRSADKTTWEPIEDNRGTVYNTGTGFPEEYTRLGGLPAGLSRVPRPSVYHRWSGTDWVLDEPAQRSGMRLEVMAQRDDRLYVASLRVAPLQDAVDLGRATAAEQVLLVAWKDYRVDLARIEQQEGFPLAVEWPPSPEDGKAANSIT</sequence>
<dbReference type="PANTHER" id="PTHR34413">
    <property type="entry name" value="PROPHAGE TAIL FIBER ASSEMBLY PROTEIN HOMOLOG TFAE-RELATED-RELATED"/>
    <property type="match status" value="1"/>
</dbReference>
<dbReference type="PANTHER" id="PTHR34413:SF2">
    <property type="entry name" value="PROPHAGE TAIL FIBER ASSEMBLY PROTEIN HOMOLOG TFAE-RELATED"/>
    <property type="match status" value="1"/>
</dbReference>